<dbReference type="EMBL" id="AGNL01001020">
    <property type="protein sequence ID" value="EJK77329.1"/>
    <property type="molecule type" value="Genomic_DNA"/>
</dbReference>
<sequence length="268" mass="27650">VVAVGRGDYAATSDELAAGADALGAGAGEAADAVAGHHRRQGLLSILPSWFVSGGLAALASDALFWACSHEALFGLFALAVLMSAVVGGGRSNVPGEGGEGLTASGGNHLEAPEEGLGTIAQCDRCGLRLTECLIGYDISYSRGLNTRRERFRNVETNLFSRAAKVTRNEDGLFSEKGAKIRFDSGNLDVASNVVREGLSGETVPRRAVLAGLTMLRCEGVGHWGMSLEGPNRATLGDGDGPSAAQRRAAASSWESSGESLSPAVSWC</sequence>
<evidence type="ECO:0000256" key="1">
    <source>
        <dbReference type="SAM" id="MobiDB-lite"/>
    </source>
</evidence>
<dbReference type="AlphaFoldDB" id="K0TJJ9"/>
<keyword evidence="3" id="KW-1185">Reference proteome</keyword>
<proteinExistence type="predicted"/>
<gene>
    <name evidence="2" type="ORF">THAOC_00847</name>
</gene>
<protein>
    <submittedName>
        <fullName evidence="2">Uncharacterized protein</fullName>
    </submittedName>
</protein>
<evidence type="ECO:0000313" key="2">
    <source>
        <dbReference type="EMBL" id="EJK77329.1"/>
    </source>
</evidence>
<dbReference type="Proteomes" id="UP000266841">
    <property type="component" value="Unassembled WGS sequence"/>
</dbReference>
<name>K0TJJ9_THAOC</name>
<evidence type="ECO:0000313" key="3">
    <source>
        <dbReference type="Proteomes" id="UP000266841"/>
    </source>
</evidence>
<feature type="compositionally biased region" description="Low complexity" evidence="1">
    <location>
        <begin position="241"/>
        <end position="268"/>
    </location>
</feature>
<comment type="caution">
    <text evidence="2">The sequence shown here is derived from an EMBL/GenBank/DDBJ whole genome shotgun (WGS) entry which is preliminary data.</text>
</comment>
<accession>K0TJJ9</accession>
<organism evidence="2 3">
    <name type="scientific">Thalassiosira oceanica</name>
    <name type="common">Marine diatom</name>
    <dbReference type="NCBI Taxonomy" id="159749"/>
    <lineage>
        <taxon>Eukaryota</taxon>
        <taxon>Sar</taxon>
        <taxon>Stramenopiles</taxon>
        <taxon>Ochrophyta</taxon>
        <taxon>Bacillariophyta</taxon>
        <taxon>Coscinodiscophyceae</taxon>
        <taxon>Thalassiosirophycidae</taxon>
        <taxon>Thalassiosirales</taxon>
        <taxon>Thalassiosiraceae</taxon>
        <taxon>Thalassiosira</taxon>
    </lineage>
</organism>
<feature type="region of interest" description="Disordered" evidence="1">
    <location>
        <begin position="229"/>
        <end position="268"/>
    </location>
</feature>
<feature type="non-terminal residue" evidence="2">
    <location>
        <position position="1"/>
    </location>
</feature>
<reference evidence="2 3" key="1">
    <citation type="journal article" date="2012" name="Genome Biol.">
        <title>Genome and low-iron response of an oceanic diatom adapted to chronic iron limitation.</title>
        <authorList>
            <person name="Lommer M."/>
            <person name="Specht M."/>
            <person name="Roy A.S."/>
            <person name="Kraemer L."/>
            <person name="Andreson R."/>
            <person name="Gutowska M.A."/>
            <person name="Wolf J."/>
            <person name="Bergner S.V."/>
            <person name="Schilhabel M.B."/>
            <person name="Klostermeier U.C."/>
            <person name="Beiko R.G."/>
            <person name="Rosenstiel P."/>
            <person name="Hippler M."/>
            <person name="Laroche J."/>
        </authorList>
    </citation>
    <scope>NUCLEOTIDE SEQUENCE [LARGE SCALE GENOMIC DNA]</scope>
    <source>
        <strain evidence="2 3">CCMP1005</strain>
    </source>
</reference>